<dbReference type="GO" id="GO:0000445">
    <property type="term" value="C:THO complex part of transcription export complex"/>
    <property type="evidence" value="ECO:0007669"/>
    <property type="project" value="TreeGrafter"/>
</dbReference>
<dbReference type="PANTHER" id="PTHR13265">
    <property type="entry name" value="THO COMPLEX SUBUNIT 1"/>
    <property type="match status" value="1"/>
</dbReference>
<dbReference type="OrthoDB" id="10257415at2759"/>
<evidence type="ECO:0000313" key="3">
    <source>
        <dbReference type="Proteomes" id="UP000094526"/>
    </source>
</evidence>
<feature type="compositionally biased region" description="Low complexity" evidence="1">
    <location>
        <begin position="317"/>
        <end position="327"/>
    </location>
</feature>
<name>A0A1C1CC94_9EURO</name>
<dbReference type="Pfam" id="PF11957">
    <property type="entry name" value="efThoc1"/>
    <property type="match status" value="1"/>
</dbReference>
<dbReference type="PANTHER" id="PTHR13265:SF0">
    <property type="entry name" value="HPR1"/>
    <property type="match status" value="1"/>
</dbReference>
<feature type="region of interest" description="Disordered" evidence="1">
    <location>
        <begin position="592"/>
        <end position="714"/>
    </location>
</feature>
<accession>A0A1C1CC94</accession>
<comment type="caution">
    <text evidence="2">The sequence shown here is derived from an EMBL/GenBank/DDBJ whole genome shotgun (WGS) entry which is preliminary data.</text>
</comment>
<dbReference type="VEuPathDB" id="FungiDB:CLCR_00393"/>
<dbReference type="VEuPathDB" id="FungiDB:G647_10341"/>
<dbReference type="STRING" id="86049.A0A1C1CC94"/>
<dbReference type="InterPro" id="IPR021861">
    <property type="entry name" value="THO_THOC1"/>
</dbReference>
<protein>
    <recommendedName>
        <fullName evidence="4">THO complex subunit Tho1</fullName>
    </recommendedName>
</protein>
<feature type="compositionally biased region" description="Polar residues" evidence="1">
    <location>
        <begin position="229"/>
        <end position="244"/>
    </location>
</feature>
<sequence length="714" mass="79565">MAVTDVPSVATYKDLIDSCLQQLSDGREDGDIDSAVFETECAQLLSQILAIRKDATSDTLQIHNAAVETVCREIVWDIVASVDISEPAFAQVWVLLDVINILSDNELCEPGLGFWLVEELLDSQTIEGCRKVFDYLESRREKMTAKHFKQKNLVILRCCNELLRRLSRAEDTVFCGRVFIFLFQSFPLGDKSSVNLRGEFHVENVTAFDPTPVKSEDAIKPMELDNATPQAATSGAHTPASQAQDAEKTARSTPIPRVAKTEPKDQQPPPDLDALYPRFWSLQSFFSAPTRLFEPSNMTAFKDGITQTLSCFKSVSSSSTASTTSPSDVKRGLKRKRSNVDTSSSTSTFNPKYLTNRDLFDLEIHDIAFRRHILVQALIMIDFLLSLSSTSKAKFEGLTNKSVLYPYTLSDDDAKWAQSTRSQIATYLQQGGNGNEGKFYYRMVDTVLSRDKNWVRWKAENCPPITREGVSPEMYLQARDTLTKQIEVARAPLVNPPGANDLAFLSKVEPLEALKNPSKRYKVPTAEEYYRGIETDELDMDFATTEEEKRDIEERKAGKVWRALRSSKNRFVMCEKVQYGGDCKPLIEEVKTEEHEEHGEKGAEGEGEDEVKDKLQGLGNGIRAEIKVEGEGEVEGHAQVAAPEKIEAPPLPPPPSTEVDEPREQPGKDLDTVTKVEDAEMTDIPPASMPADTVDVKDAPEATVDGDRDPGETD</sequence>
<feature type="compositionally biased region" description="Basic and acidic residues" evidence="1">
    <location>
        <begin position="624"/>
        <end position="636"/>
    </location>
</feature>
<gene>
    <name evidence="2" type="ORF">CLCR_00393</name>
</gene>
<dbReference type="GO" id="GO:0006406">
    <property type="term" value="P:mRNA export from nucleus"/>
    <property type="evidence" value="ECO:0007669"/>
    <property type="project" value="TreeGrafter"/>
</dbReference>
<feature type="compositionally biased region" description="Basic and acidic residues" evidence="1">
    <location>
        <begin position="592"/>
        <end position="604"/>
    </location>
</feature>
<feature type="compositionally biased region" description="Basic and acidic residues" evidence="1">
    <location>
        <begin position="694"/>
        <end position="714"/>
    </location>
</feature>
<proteinExistence type="predicted"/>
<feature type="region of interest" description="Disordered" evidence="1">
    <location>
        <begin position="317"/>
        <end position="347"/>
    </location>
</feature>
<dbReference type="Proteomes" id="UP000094526">
    <property type="component" value="Unassembled WGS sequence"/>
</dbReference>
<feature type="compositionally biased region" description="Basic and acidic residues" evidence="1">
    <location>
        <begin position="660"/>
        <end position="678"/>
    </location>
</feature>
<dbReference type="AlphaFoldDB" id="A0A1C1CC94"/>
<keyword evidence="3" id="KW-1185">Reference proteome</keyword>
<feature type="region of interest" description="Disordered" evidence="1">
    <location>
        <begin position="229"/>
        <end position="273"/>
    </location>
</feature>
<dbReference type="eggNOG" id="KOG2491">
    <property type="taxonomic scope" value="Eukaryota"/>
</dbReference>
<evidence type="ECO:0008006" key="4">
    <source>
        <dbReference type="Google" id="ProtNLM"/>
    </source>
</evidence>
<evidence type="ECO:0000313" key="2">
    <source>
        <dbReference type="EMBL" id="OCT46082.1"/>
    </source>
</evidence>
<evidence type="ECO:0000256" key="1">
    <source>
        <dbReference type="SAM" id="MobiDB-lite"/>
    </source>
</evidence>
<reference evidence="3" key="1">
    <citation type="submission" date="2015-07" db="EMBL/GenBank/DDBJ databases">
        <authorList>
            <person name="Teixeira M.M."/>
            <person name="Souza R.C."/>
            <person name="Almeida L.G."/>
            <person name="Vicente V.A."/>
            <person name="de Hoog S."/>
            <person name="Bocca A.L."/>
            <person name="de Almeida S.R."/>
            <person name="Vasconcelos A.T."/>
            <person name="Felipe M.S."/>
        </authorList>
    </citation>
    <scope>NUCLEOTIDE SEQUENCE [LARGE SCALE GENOMIC DNA]</scope>
    <source>
        <strain evidence="3">KSF</strain>
    </source>
</reference>
<organism evidence="2 3">
    <name type="scientific">Cladophialophora carrionii</name>
    <dbReference type="NCBI Taxonomy" id="86049"/>
    <lineage>
        <taxon>Eukaryota</taxon>
        <taxon>Fungi</taxon>
        <taxon>Dikarya</taxon>
        <taxon>Ascomycota</taxon>
        <taxon>Pezizomycotina</taxon>
        <taxon>Eurotiomycetes</taxon>
        <taxon>Chaetothyriomycetidae</taxon>
        <taxon>Chaetothyriales</taxon>
        <taxon>Herpotrichiellaceae</taxon>
        <taxon>Cladophialophora</taxon>
    </lineage>
</organism>
<dbReference type="EMBL" id="LGRB01000017">
    <property type="protein sequence ID" value="OCT46082.1"/>
    <property type="molecule type" value="Genomic_DNA"/>
</dbReference>